<dbReference type="EC" id="2.6.1.11" evidence="5"/>
<proteinExistence type="inferred from homology"/>
<comment type="subcellular location">
    <subcellularLocation>
        <location evidence="5">Cytoplasm</location>
    </subcellularLocation>
</comment>
<feature type="binding site" evidence="5">
    <location>
        <position position="289"/>
    </location>
    <ligand>
        <name>N(2)-acetyl-L-ornithine</name>
        <dbReference type="ChEBI" id="CHEBI:57805"/>
    </ligand>
</feature>
<keyword evidence="5" id="KW-0963">Cytoplasm</keyword>
<dbReference type="SUPFAM" id="SSF53383">
    <property type="entry name" value="PLP-dependent transferases"/>
    <property type="match status" value="1"/>
</dbReference>
<dbReference type="NCBIfam" id="TIGR00707">
    <property type="entry name" value="argD"/>
    <property type="match status" value="1"/>
</dbReference>
<comment type="cofactor">
    <cofactor evidence="5">
        <name>pyridoxal 5'-phosphate</name>
        <dbReference type="ChEBI" id="CHEBI:597326"/>
    </cofactor>
    <text evidence="5">Binds 1 pyridoxal phosphate per subunit.</text>
</comment>
<dbReference type="HAMAP" id="MF_01107">
    <property type="entry name" value="ArgD_aminotrans_3"/>
    <property type="match status" value="1"/>
</dbReference>
<dbReference type="PROSITE" id="PS00600">
    <property type="entry name" value="AA_TRANSFER_CLASS_3"/>
    <property type="match status" value="1"/>
</dbReference>
<dbReference type="Pfam" id="PF00202">
    <property type="entry name" value="Aminotran_3"/>
    <property type="match status" value="1"/>
</dbReference>
<dbReference type="InterPro" id="IPR015424">
    <property type="entry name" value="PyrdxlP-dep_Trfase"/>
</dbReference>
<dbReference type="NCBIfam" id="NF002325">
    <property type="entry name" value="PRK01278.1"/>
    <property type="match status" value="1"/>
</dbReference>
<dbReference type="GO" id="GO:0003992">
    <property type="term" value="F:N2-acetyl-L-ornithine:2-oxoglutarate 5-aminotransferase activity"/>
    <property type="evidence" value="ECO:0007669"/>
    <property type="project" value="UniProtKB-EC"/>
</dbReference>
<keyword evidence="1 5" id="KW-0032">Aminotransferase</keyword>
<dbReference type="InterPro" id="IPR015422">
    <property type="entry name" value="PyrdxlP-dep_Trfase_small"/>
</dbReference>
<evidence type="ECO:0000256" key="5">
    <source>
        <dbReference type="HAMAP-Rule" id="MF_01107"/>
    </source>
</evidence>
<comment type="similarity">
    <text evidence="5">Belongs to the class-III pyridoxal-phosphate-dependent aminotransferase family. ArgD subfamily.</text>
</comment>
<dbReference type="Gene3D" id="3.40.640.10">
    <property type="entry name" value="Type I PLP-dependent aspartate aminotransferase-like (Major domain)"/>
    <property type="match status" value="1"/>
</dbReference>
<feature type="binding site" evidence="5">
    <location>
        <position position="147"/>
    </location>
    <ligand>
        <name>pyridoxal 5'-phosphate</name>
        <dbReference type="ChEBI" id="CHEBI:597326"/>
    </ligand>
</feature>
<comment type="miscellaneous">
    <text evidence="5">May also have succinyldiaminopimelate aminotransferase activity, thus carrying out the corresponding step in lysine biosynthesis.</text>
</comment>
<dbReference type="InterPro" id="IPR015421">
    <property type="entry name" value="PyrdxlP-dep_Trfase_major"/>
</dbReference>
<dbReference type="PIRSF" id="PIRSF000521">
    <property type="entry name" value="Transaminase_4ab_Lys_Orn"/>
    <property type="match status" value="1"/>
</dbReference>
<dbReference type="InterPro" id="IPR005814">
    <property type="entry name" value="Aminotrans_3"/>
</dbReference>
<comment type="subunit">
    <text evidence="5">Homodimer.</text>
</comment>
<comment type="catalytic activity">
    <reaction evidence="5">
        <text>N(2)-acetyl-L-ornithine + 2-oxoglutarate = N-acetyl-L-glutamate 5-semialdehyde + L-glutamate</text>
        <dbReference type="Rhea" id="RHEA:18049"/>
        <dbReference type="ChEBI" id="CHEBI:16810"/>
        <dbReference type="ChEBI" id="CHEBI:29123"/>
        <dbReference type="ChEBI" id="CHEBI:29985"/>
        <dbReference type="ChEBI" id="CHEBI:57805"/>
        <dbReference type="EC" id="2.6.1.11"/>
    </reaction>
</comment>
<gene>
    <name evidence="5" type="primary">argD</name>
    <name evidence="6" type="ORF">RM423_01435</name>
</gene>
<reference evidence="7" key="1">
    <citation type="submission" date="2023-07" db="EMBL/GenBank/DDBJ databases">
        <title>30 novel species of actinomycetes from the DSMZ collection.</title>
        <authorList>
            <person name="Nouioui I."/>
        </authorList>
    </citation>
    <scope>NUCLEOTIDE SEQUENCE [LARGE SCALE GENOMIC DNA]</scope>
    <source>
        <strain evidence="7">DSM 44399</strain>
    </source>
</reference>
<dbReference type="InterPro" id="IPR049704">
    <property type="entry name" value="Aminotrans_3_PPA_site"/>
</dbReference>
<keyword evidence="7" id="KW-1185">Reference proteome</keyword>
<dbReference type="Proteomes" id="UP001183176">
    <property type="component" value="Unassembled WGS sequence"/>
</dbReference>
<dbReference type="PANTHER" id="PTHR11986:SF79">
    <property type="entry name" value="ACETYLORNITHINE AMINOTRANSFERASE, MITOCHONDRIAL"/>
    <property type="match status" value="1"/>
</dbReference>
<keyword evidence="4 5" id="KW-0663">Pyridoxal phosphate</keyword>
<feature type="binding site" evidence="5">
    <location>
        <position position="290"/>
    </location>
    <ligand>
        <name>pyridoxal 5'-phosphate</name>
        <dbReference type="ChEBI" id="CHEBI:597326"/>
    </ligand>
</feature>
<keyword evidence="2 5" id="KW-0028">Amino-acid biosynthesis</keyword>
<dbReference type="CDD" id="cd00610">
    <property type="entry name" value="OAT_like"/>
    <property type="match status" value="1"/>
</dbReference>
<keyword evidence="3 5" id="KW-0808">Transferase</keyword>
<feature type="modified residue" description="N6-(pyridoxal phosphate)lysine" evidence="5">
    <location>
        <position position="261"/>
    </location>
</feature>
<comment type="pathway">
    <text evidence="5">Amino-acid biosynthesis; L-arginine biosynthesis; N(2)-acetyl-L-ornithine from L-glutamate: step 4/4.</text>
</comment>
<dbReference type="Gene3D" id="3.90.1150.10">
    <property type="entry name" value="Aspartate Aminotransferase, domain 1"/>
    <property type="match status" value="1"/>
</dbReference>
<protein>
    <recommendedName>
        <fullName evidence="5">Acetylornithine aminotransferase</fullName>
        <shortName evidence="5">ACOAT</shortName>
        <ecNumber evidence="5">2.6.1.11</ecNumber>
    </recommendedName>
</protein>
<comment type="caution">
    <text evidence="6">The sequence shown here is derived from an EMBL/GenBank/DDBJ whole genome shotgun (WGS) entry which is preliminary data.</text>
</comment>
<evidence type="ECO:0000313" key="6">
    <source>
        <dbReference type="EMBL" id="MDT0260051.1"/>
    </source>
</evidence>
<sequence length="421" mass="43091">MTTDTASRTDELQRRWAGAMMDNYGTPALALSGGKGVTVTDVDGREYLDFFAGIAVSALGHAHPAIVEAVTRQVGQIAHTSNLVLHEPGVRLAERLQALLGRPDARVFFANDGTEANECAVKLSRLHGRAMDPSGNRLRIVSTENSFHGRTLGSLSVTGNAAKREPFEPLPGPVSFVPFGDVQALREAVDGTVSAVFLEPTQGEGGVVPAPAGYLRAARELCDATGVLLVIDEVQSGIGRTGHWFASLAAGVVPDVLTLAKGLGGGLPIGACIAFGDAAGLFGPGSHGSTFGGNPVSCASALAVIDTIESQGLLDNVTTTGAALEGGLRAIDNPLVATVRGSGLWWGVQLTSACAAAVESAARDRGVLVNAVKADVLRLAPPLIVSESQVAEAVRVLAEALDAVSAAQSEADQSQGNGLPA</sequence>
<evidence type="ECO:0000313" key="7">
    <source>
        <dbReference type="Proteomes" id="UP001183176"/>
    </source>
</evidence>
<dbReference type="NCBIfam" id="NF002874">
    <property type="entry name" value="PRK03244.1"/>
    <property type="match status" value="1"/>
</dbReference>
<dbReference type="InterPro" id="IPR050103">
    <property type="entry name" value="Class-III_PLP-dep_AT"/>
</dbReference>
<dbReference type="InterPro" id="IPR004636">
    <property type="entry name" value="AcOrn/SuccOrn_fam"/>
</dbReference>
<feature type="binding site" evidence="5">
    <location>
        <position position="150"/>
    </location>
    <ligand>
        <name>N(2)-acetyl-L-ornithine</name>
        <dbReference type="ChEBI" id="CHEBI:57805"/>
    </ligand>
</feature>
<accession>A0ABU2J501</accession>
<dbReference type="RefSeq" id="WP_311421206.1">
    <property type="nucleotide sequence ID" value="NZ_JAVREH010000001.1"/>
</dbReference>
<feature type="binding site" evidence="5">
    <location>
        <begin position="113"/>
        <end position="114"/>
    </location>
    <ligand>
        <name>pyridoxal 5'-phosphate</name>
        <dbReference type="ChEBI" id="CHEBI:597326"/>
    </ligand>
</feature>
<organism evidence="6 7">
    <name type="scientific">Jatrophihabitans lederbergiae</name>
    <dbReference type="NCBI Taxonomy" id="3075547"/>
    <lineage>
        <taxon>Bacteria</taxon>
        <taxon>Bacillati</taxon>
        <taxon>Actinomycetota</taxon>
        <taxon>Actinomycetes</taxon>
        <taxon>Jatrophihabitantales</taxon>
        <taxon>Jatrophihabitantaceae</taxon>
        <taxon>Jatrophihabitans</taxon>
    </lineage>
</organism>
<evidence type="ECO:0000256" key="1">
    <source>
        <dbReference type="ARBA" id="ARBA00022576"/>
    </source>
</evidence>
<keyword evidence="5" id="KW-0055">Arginine biosynthesis</keyword>
<dbReference type="EMBL" id="JAVREH010000001">
    <property type="protein sequence ID" value="MDT0260051.1"/>
    <property type="molecule type" value="Genomic_DNA"/>
</dbReference>
<evidence type="ECO:0000256" key="4">
    <source>
        <dbReference type="ARBA" id="ARBA00022898"/>
    </source>
</evidence>
<name>A0ABU2J501_9ACTN</name>
<dbReference type="PANTHER" id="PTHR11986">
    <property type="entry name" value="AMINOTRANSFERASE CLASS III"/>
    <property type="match status" value="1"/>
</dbReference>
<evidence type="ECO:0000256" key="2">
    <source>
        <dbReference type="ARBA" id="ARBA00022605"/>
    </source>
</evidence>
<evidence type="ECO:0000256" key="3">
    <source>
        <dbReference type="ARBA" id="ARBA00022679"/>
    </source>
</evidence>
<feature type="binding site" evidence="5">
    <location>
        <begin position="232"/>
        <end position="235"/>
    </location>
    <ligand>
        <name>pyridoxal 5'-phosphate</name>
        <dbReference type="ChEBI" id="CHEBI:597326"/>
    </ligand>
</feature>